<evidence type="ECO:0000256" key="2">
    <source>
        <dbReference type="ARBA" id="ARBA00022448"/>
    </source>
</evidence>
<dbReference type="GO" id="GO:0030288">
    <property type="term" value="C:outer membrane-bounded periplasmic space"/>
    <property type="evidence" value="ECO:0007669"/>
    <property type="project" value="TreeGrafter"/>
</dbReference>
<dbReference type="InterPro" id="IPR032693">
    <property type="entry name" value="YtkA-like_dom"/>
</dbReference>
<dbReference type="GO" id="GO:0046914">
    <property type="term" value="F:transition metal ion binding"/>
    <property type="evidence" value="ECO:0007669"/>
    <property type="project" value="TreeGrafter"/>
</dbReference>
<dbReference type="EMBL" id="CP157743">
    <property type="protein sequence ID" value="XBS22211.1"/>
    <property type="molecule type" value="Genomic_DNA"/>
</dbReference>
<keyword evidence="3" id="KW-0812">Transmembrane</keyword>
<dbReference type="Gene3D" id="6.10.140.730">
    <property type="match status" value="1"/>
</dbReference>
<proteinExistence type="inferred from homology"/>
<evidence type="ECO:0000313" key="9">
    <source>
        <dbReference type="Proteomes" id="UP001225378"/>
    </source>
</evidence>
<protein>
    <submittedName>
        <fullName evidence="8">Efflux RND transporter periplasmic adaptor subunit</fullName>
    </submittedName>
</protein>
<feature type="domain" description="CzcB-like barrel-sandwich hybrid" evidence="6">
    <location>
        <begin position="221"/>
        <end position="339"/>
    </location>
</feature>
<name>A0AAU7P058_9GAMM</name>
<evidence type="ECO:0000259" key="7">
    <source>
        <dbReference type="Pfam" id="PF25975"/>
    </source>
</evidence>
<dbReference type="GO" id="GO:0060003">
    <property type="term" value="P:copper ion export"/>
    <property type="evidence" value="ECO:0007669"/>
    <property type="project" value="TreeGrafter"/>
</dbReference>
<dbReference type="SUPFAM" id="SSF111369">
    <property type="entry name" value="HlyD-like secretion proteins"/>
    <property type="match status" value="1"/>
</dbReference>
<sequence>MNTKQKFGFLIGITTFLMLLASLAFVYTREANDTLSETEPPPNYWAGSFGIDVTLEPEKPKVGNNTISLFIRDKNQRPVSDARIEAVSEMPAMGSMPAMPVPIDMKMDSPGHYRGRYELPMEGYWPLTLSIQSDTKGAARLTFDMSTGRAGVELTSATPSGKQPKQSVVSHTAEQAAAFTVDTYRRQLIGVTTGRVEYRSLIKTIRSPAQIVYDETSLTDISLKFDGWIGELKADYVGKPVKKGQTLFTVYNPQLVSTQEEYLDSLKRSAQRLGSLADAARRRLMLWGISPAQIQAMARRGKALEYLPIGSPVSGTVVEKHIVAGSAVKAGMPLLRIADLSKVWVDAQLYESELPWIKLGMRAEVVLEGQPDRRFCGTIDFIESALDSVTRSARVRMMLANPDGELRPERYARMNLQIDLGARLLIPEQAVIYSGENRVVFVDLGEGRLKPQKIKTGLRNTDYIEVLAGLAEGDKIVTSDNFLIASESKLKSGLEQW</sequence>
<feature type="domain" description="CzcB-like C-terminal circularly permuted SH3-like" evidence="7">
    <location>
        <begin position="426"/>
        <end position="484"/>
    </location>
</feature>
<dbReference type="GO" id="GO:0015679">
    <property type="term" value="P:plasma membrane copper ion transport"/>
    <property type="evidence" value="ECO:0007669"/>
    <property type="project" value="TreeGrafter"/>
</dbReference>
<dbReference type="FunFam" id="2.40.30.170:FF:000010">
    <property type="entry name" value="Efflux RND transporter periplasmic adaptor subunit"/>
    <property type="match status" value="1"/>
</dbReference>
<dbReference type="InterPro" id="IPR058649">
    <property type="entry name" value="CzcB_C"/>
</dbReference>
<dbReference type="Gene3D" id="2.40.30.170">
    <property type="match status" value="1"/>
</dbReference>
<dbReference type="Proteomes" id="UP001225378">
    <property type="component" value="Chromosome"/>
</dbReference>
<dbReference type="GO" id="GO:0016020">
    <property type="term" value="C:membrane"/>
    <property type="evidence" value="ECO:0007669"/>
    <property type="project" value="InterPro"/>
</dbReference>
<dbReference type="InterPro" id="IPR051909">
    <property type="entry name" value="MFP_Cation_Efflux"/>
</dbReference>
<keyword evidence="3" id="KW-1133">Transmembrane helix</keyword>
<keyword evidence="2" id="KW-0813">Transport</keyword>
<evidence type="ECO:0000259" key="6">
    <source>
        <dbReference type="Pfam" id="PF25973"/>
    </source>
</evidence>
<evidence type="ECO:0000256" key="3">
    <source>
        <dbReference type="SAM" id="Phobius"/>
    </source>
</evidence>
<feature type="domain" description="CusB-like beta-barrel" evidence="5">
    <location>
        <begin position="342"/>
        <end position="417"/>
    </location>
</feature>
<dbReference type="InterPro" id="IPR058647">
    <property type="entry name" value="BSH_CzcB-like"/>
</dbReference>
<dbReference type="Pfam" id="PF25975">
    <property type="entry name" value="CzcB_C"/>
    <property type="match status" value="1"/>
</dbReference>
<dbReference type="RefSeq" id="WP_349432645.1">
    <property type="nucleotide sequence ID" value="NZ_CP157743.1"/>
</dbReference>
<dbReference type="AlphaFoldDB" id="A0AAU7P058"/>
<dbReference type="Pfam" id="PF13115">
    <property type="entry name" value="YtkA"/>
    <property type="match status" value="1"/>
</dbReference>
<accession>A0AAU7P058</accession>
<dbReference type="GO" id="GO:0022857">
    <property type="term" value="F:transmembrane transporter activity"/>
    <property type="evidence" value="ECO:0007669"/>
    <property type="project" value="InterPro"/>
</dbReference>
<dbReference type="Pfam" id="PF25954">
    <property type="entry name" value="Beta-barrel_RND_2"/>
    <property type="match status" value="1"/>
</dbReference>
<dbReference type="PANTHER" id="PTHR30097:SF15">
    <property type="entry name" value="CATION EFFLUX SYSTEM PROTEIN CUSB"/>
    <property type="match status" value="1"/>
</dbReference>
<keyword evidence="3" id="KW-0472">Membrane</keyword>
<dbReference type="NCBIfam" id="TIGR01730">
    <property type="entry name" value="RND_mfp"/>
    <property type="match status" value="1"/>
</dbReference>
<dbReference type="InterPro" id="IPR006143">
    <property type="entry name" value="RND_pump_MFP"/>
</dbReference>
<feature type="transmembrane region" description="Helical" evidence="3">
    <location>
        <begin position="7"/>
        <end position="27"/>
    </location>
</feature>
<organism evidence="8 9">
    <name type="scientific">Methylomarinum roseum</name>
    <dbReference type="NCBI Taxonomy" id="3067653"/>
    <lineage>
        <taxon>Bacteria</taxon>
        <taxon>Pseudomonadati</taxon>
        <taxon>Pseudomonadota</taxon>
        <taxon>Gammaproteobacteria</taxon>
        <taxon>Methylococcales</taxon>
        <taxon>Methylococcaceae</taxon>
        <taxon>Methylomarinum</taxon>
    </lineage>
</organism>
<feature type="domain" description="YtkA-like" evidence="4">
    <location>
        <begin position="51"/>
        <end position="129"/>
    </location>
</feature>
<keyword evidence="9" id="KW-1185">Reference proteome</keyword>
<dbReference type="KEGG" id="mech:Q9L42_008810"/>
<reference evidence="8 9" key="1">
    <citation type="journal article" date="2024" name="Microbiology">
        <title>Methylomarinum rosea sp. nov., a novel halophilic methanotrophic bacterium from the hypersaline Lake Elton.</title>
        <authorList>
            <person name="Suleimanov R.Z."/>
            <person name="Oshkin I.Y."/>
            <person name="Danilova O.V."/>
            <person name="Suzina N.E."/>
            <person name="Dedysh S.N."/>
        </authorList>
    </citation>
    <scope>NUCLEOTIDE SEQUENCE [LARGE SCALE GENOMIC DNA]</scope>
    <source>
        <strain evidence="8 9">Ch1-1</strain>
    </source>
</reference>
<comment type="similarity">
    <text evidence="1">Belongs to the membrane fusion protein (MFP) (TC 8.A.1) family.</text>
</comment>
<evidence type="ECO:0000256" key="1">
    <source>
        <dbReference type="ARBA" id="ARBA00009477"/>
    </source>
</evidence>
<dbReference type="Pfam" id="PF25973">
    <property type="entry name" value="BSH_CzcB"/>
    <property type="match status" value="1"/>
</dbReference>
<evidence type="ECO:0000259" key="5">
    <source>
        <dbReference type="Pfam" id="PF25954"/>
    </source>
</evidence>
<gene>
    <name evidence="8" type="ORF">Q9L42_008810</name>
</gene>
<dbReference type="PANTHER" id="PTHR30097">
    <property type="entry name" value="CATION EFFLUX SYSTEM PROTEIN CUSB"/>
    <property type="match status" value="1"/>
</dbReference>
<dbReference type="InterPro" id="IPR058792">
    <property type="entry name" value="Beta-barrel_RND_2"/>
</dbReference>
<evidence type="ECO:0000313" key="8">
    <source>
        <dbReference type="EMBL" id="XBS22211.1"/>
    </source>
</evidence>
<dbReference type="Gene3D" id="2.40.420.20">
    <property type="match status" value="1"/>
</dbReference>
<evidence type="ECO:0000259" key="4">
    <source>
        <dbReference type="Pfam" id="PF13115"/>
    </source>
</evidence>